<evidence type="ECO:0000259" key="2">
    <source>
        <dbReference type="PROSITE" id="PS50119"/>
    </source>
</evidence>
<dbReference type="SUPFAM" id="SSF57845">
    <property type="entry name" value="B-box zinc-binding domain"/>
    <property type="match status" value="1"/>
</dbReference>
<dbReference type="EMBL" id="LODT01000029">
    <property type="protein sequence ID" value="KYQ92539.1"/>
    <property type="molecule type" value="Genomic_DNA"/>
</dbReference>
<protein>
    <recommendedName>
        <fullName evidence="2">B box-type domain-containing protein</fullName>
    </recommendedName>
</protein>
<dbReference type="FunCoup" id="A0A151ZF48">
    <property type="interactions" value="27"/>
</dbReference>
<feature type="domain" description="B box-type" evidence="2">
    <location>
        <begin position="2"/>
        <end position="44"/>
    </location>
</feature>
<evidence type="ECO:0000256" key="1">
    <source>
        <dbReference type="PROSITE-ProRule" id="PRU00024"/>
    </source>
</evidence>
<reference evidence="3 4" key="1">
    <citation type="submission" date="2015-12" db="EMBL/GenBank/DDBJ databases">
        <title>Dictyostelia acquired genes for synthesis and detection of signals that induce cell-type specialization by lateral gene transfer from prokaryotes.</title>
        <authorList>
            <person name="Gloeckner G."/>
            <person name="Schaap P."/>
        </authorList>
    </citation>
    <scope>NUCLEOTIDE SEQUENCE [LARGE SCALE GENOMIC DNA]</scope>
    <source>
        <strain evidence="3 4">TK</strain>
    </source>
</reference>
<dbReference type="AlphaFoldDB" id="A0A151ZF48"/>
<dbReference type="PROSITE" id="PS50119">
    <property type="entry name" value="ZF_BBOX"/>
    <property type="match status" value="1"/>
</dbReference>
<proteinExistence type="predicted"/>
<keyword evidence="4" id="KW-1185">Reference proteome</keyword>
<keyword evidence="1" id="KW-0863">Zinc-finger</keyword>
<evidence type="ECO:0000313" key="3">
    <source>
        <dbReference type="EMBL" id="KYQ92539.1"/>
    </source>
</evidence>
<dbReference type="GO" id="GO:0008270">
    <property type="term" value="F:zinc ion binding"/>
    <property type="evidence" value="ECO:0007669"/>
    <property type="project" value="UniProtKB-KW"/>
</dbReference>
<keyword evidence="1" id="KW-0862">Zinc</keyword>
<organism evidence="3 4">
    <name type="scientific">Tieghemostelium lacteum</name>
    <name type="common">Slime mold</name>
    <name type="synonym">Dictyostelium lacteum</name>
    <dbReference type="NCBI Taxonomy" id="361077"/>
    <lineage>
        <taxon>Eukaryota</taxon>
        <taxon>Amoebozoa</taxon>
        <taxon>Evosea</taxon>
        <taxon>Eumycetozoa</taxon>
        <taxon>Dictyostelia</taxon>
        <taxon>Dictyosteliales</taxon>
        <taxon>Raperosteliaceae</taxon>
        <taxon>Tieghemostelium</taxon>
    </lineage>
</organism>
<dbReference type="Gene3D" id="3.30.160.60">
    <property type="entry name" value="Classic Zinc Finger"/>
    <property type="match status" value="1"/>
</dbReference>
<dbReference type="InParanoid" id="A0A151ZF48"/>
<name>A0A151ZF48_TIELA</name>
<evidence type="ECO:0000313" key="4">
    <source>
        <dbReference type="Proteomes" id="UP000076078"/>
    </source>
</evidence>
<dbReference type="Proteomes" id="UP000076078">
    <property type="component" value="Unassembled WGS sequence"/>
</dbReference>
<dbReference type="InterPro" id="IPR000315">
    <property type="entry name" value="Znf_B-box"/>
</dbReference>
<dbReference type="Pfam" id="PF00643">
    <property type="entry name" value="zf-B_box"/>
    <property type="match status" value="1"/>
</dbReference>
<sequence length="317" mass="36373">MIENNECSRFNHSKKVTGFCTKCSQLVCNSCVTKSHPNHNLIDPDEVESSLKNTHIKRFNEKKEEYTSMKKLIKDHFVSLHDELHIKEVSLMKELDSNYNDMEDIFNINIQSIEELDRELKSNTPNFNDKQLLSPELYTLNVKLNYEILENTKNIISKELEITDYFNEGYKFLNKIYNHVTLSKNNKTATVCVGDGNIYSLLTIPSFKNGIQHLKIRIDKISGYIFLGVTNLDNLILYATKKIGSDEGISSNNLDGFKSVWVDGDIFSLILNCDEGTLKIRKESTGEFKLIQNIQKNAPTNFIVRLLKETTSVTILN</sequence>
<keyword evidence="1" id="KW-0479">Metal-binding</keyword>
<accession>A0A151ZF48</accession>
<comment type="caution">
    <text evidence="3">The sequence shown here is derived from an EMBL/GenBank/DDBJ whole genome shotgun (WGS) entry which is preliminary data.</text>
</comment>
<gene>
    <name evidence="3" type="ORF">DLAC_06531</name>
</gene>